<dbReference type="Pfam" id="PF06429">
    <property type="entry name" value="Flg_bbr_C"/>
    <property type="match status" value="1"/>
</dbReference>
<evidence type="ECO:0000256" key="5">
    <source>
        <dbReference type="RuleBase" id="RU362116"/>
    </source>
</evidence>
<comment type="subcellular location">
    <subcellularLocation>
        <location evidence="1 5">Bacterial flagellum basal body</location>
    </subcellularLocation>
</comment>
<evidence type="ECO:0000256" key="1">
    <source>
        <dbReference type="ARBA" id="ARBA00004117"/>
    </source>
</evidence>
<evidence type="ECO:0000313" key="9">
    <source>
        <dbReference type="EMBL" id="MBY8825563.1"/>
    </source>
</evidence>
<accession>A0ABS7PW25</accession>
<dbReference type="InterPro" id="IPR011491">
    <property type="entry name" value="FlgE_D2"/>
</dbReference>
<reference evidence="9 10" key="1">
    <citation type="submission" date="2021-08" db="EMBL/GenBank/DDBJ databases">
        <authorList>
            <person name="Tuo L."/>
        </authorList>
    </citation>
    <scope>NUCLEOTIDE SEQUENCE [LARGE SCALE GENOMIC DNA]</scope>
    <source>
        <strain evidence="9 10">JCM 31229</strain>
    </source>
</reference>
<evidence type="ECO:0000256" key="2">
    <source>
        <dbReference type="ARBA" id="ARBA00009677"/>
    </source>
</evidence>
<dbReference type="SUPFAM" id="SSF117143">
    <property type="entry name" value="Flagellar hook protein flgE"/>
    <property type="match status" value="1"/>
</dbReference>
<dbReference type="Proteomes" id="UP000706039">
    <property type="component" value="Unassembled WGS sequence"/>
</dbReference>
<evidence type="ECO:0000259" key="7">
    <source>
        <dbReference type="Pfam" id="PF06429"/>
    </source>
</evidence>
<dbReference type="PANTHER" id="PTHR30435">
    <property type="entry name" value="FLAGELLAR PROTEIN"/>
    <property type="match status" value="1"/>
</dbReference>
<comment type="similarity">
    <text evidence="2 5">Belongs to the flagella basal body rod proteins family.</text>
</comment>
<keyword evidence="10" id="KW-1185">Reference proteome</keyword>
<dbReference type="InterPro" id="IPR001444">
    <property type="entry name" value="Flag_bb_rod_N"/>
</dbReference>
<dbReference type="InterPro" id="IPR020013">
    <property type="entry name" value="Flagellar_FlgE/F/G"/>
</dbReference>
<feature type="domain" description="Flagellar basal body rod protein N-terminal" evidence="6">
    <location>
        <begin position="5"/>
        <end position="35"/>
    </location>
</feature>
<keyword evidence="9" id="KW-0966">Cell projection</keyword>
<proteinExistence type="inferred from homology"/>
<name>A0ABS7PW25_9SPHN</name>
<dbReference type="NCBIfam" id="TIGR03506">
    <property type="entry name" value="FlgEFG_subfam"/>
    <property type="match status" value="1"/>
</dbReference>
<protein>
    <recommendedName>
        <fullName evidence="3">Flagellar hook protein FlgE</fullName>
    </recommendedName>
</protein>
<feature type="domain" description="Flagellar basal-body/hook protein C-terminal" evidence="7">
    <location>
        <begin position="344"/>
        <end position="384"/>
    </location>
</feature>
<dbReference type="InterPro" id="IPR037925">
    <property type="entry name" value="FlgE/F/G-like"/>
</dbReference>
<keyword evidence="9" id="KW-0969">Cilium</keyword>
<evidence type="ECO:0000259" key="6">
    <source>
        <dbReference type="Pfam" id="PF00460"/>
    </source>
</evidence>
<dbReference type="PANTHER" id="PTHR30435:SF19">
    <property type="entry name" value="FLAGELLAR BASAL-BODY ROD PROTEIN FLGG"/>
    <property type="match status" value="1"/>
</dbReference>
<evidence type="ECO:0000256" key="4">
    <source>
        <dbReference type="ARBA" id="ARBA00023143"/>
    </source>
</evidence>
<feature type="domain" description="Flagellar hook protein FlgE D2" evidence="8">
    <location>
        <begin position="158"/>
        <end position="275"/>
    </location>
</feature>
<dbReference type="InterPro" id="IPR010930">
    <property type="entry name" value="Flg_bb/hook_C_dom"/>
</dbReference>
<organism evidence="9 10">
    <name type="scientific">Sphingomonas colocasiae</name>
    <dbReference type="NCBI Taxonomy" id="1848973"/>
    <lineage>
        <taxon>Bacteria</taxon>
        <taxon>Pseudomonadati</taxon>
        <taxon>Pseudomonadota</taxon>
        <taxon>Alphaproteobacteria</taxon>
        <taxon>Sphingomonadales</taxon>
        <taxon>Sphingomonadaceae</taxon>
        <taxon>Sphingomonas</taxon>
    </lineage>
</organism>
<dbReference type="EMBL" id="JAINVV010000012">
    <property type="protein sequence ID" value="MBY8825563.1"/>
    <property type="molecule type" value="Genomic_DNA"/>
</dbReference>
<evidence type="ECO:0000259" key="8">
    <source>
        <dbReference type="Pfam" id="PF07559"/>
    </source>
</evidence>
<dbReference type="Pfam" id="PF00460">
    <property type="entry name" value="Flg_bb_rod"/>
    <property type="match status" value="1"/>
</dbReference>
<sequence>MLGSIYVGLSGLQAYSKGLQQVSNNVANLNSQGFRSSVVTFSNLQSSRESGGIGYSSVSDNPSGGVALGQSMLDFTPGQLRQTTRDLDLAVDGSGFLVLMRGSEIRYARTGSFEVNEDGYVTLQGTDWRLATLDASGRAVSLSVDNARTSAPEKTTKIAFADNLSSTATTHSINNIKVYGANGEEHVWKIDFSREETSTDWTVKVTDEKDRVIGEKTLSVSGSAPTSETNKLLFADADNGLSVEFDFSGKVTSYSFGTVSSLRASSVDGQGTGALSSIAVNEKGELELAYSNDKKASFGAVALATFRDPQALRQEAGGLFTFDGSTEVQMLSSSDPRVGSVVSRRLEASNVDLSQEFGELILIQRGFQASSQIVSVANDMIQQLFGIRGQG</sequence>
<keyword evidence="9" id="KW-0282">Flagellum</keyword>
<evidence type="ECO:0000256" key="3">
    <source>
        <dbReference type="ARBA" id="ARBA00019015"/>
    </source>
</evidence>
<comment type="caution">
    <text evidence="9">The sequence shown here is derived from an EMBL/GenBank/DDBJ whole genome shotgun (WGS) entry which is preliminary data.</text>
</comment>
<dbReference type="RefSeq" id="WP_222992662.1">
    <property type="nucleotide sequence ID" value="NZ_JAINVV010000012.1"/>
</dbReference>
<evidence type="ECO:0000313" key="10">
    <source>
        <dbReference type="Proteomes" id="UP000706039"/>
    </source>
</evidence>
<gene>
    <name evidence="9" type="ORF">K7G82_24895</name>
</gene>
<keyword evidence="4 5" id="KW-0975">Bacterial flagellum</keyword>
<dbReference type="Pfam" id="PF07559">
    <property type="entry name" value="FlgE_D2"/>
    <property type="match status" value="1"/>
</dbReference>